<dbReference type="OrthoDB" id="7306182at2"/>
<reference evidence="1 2" key="1">
    <citation type="submission" date="2017-04" db="EMBL/GenBank/DDBJ databases">
        <authorList>
            <person name="Afonso C.L."/>
            <person name="Miller P.J."/>
            <person name="Scott M.A."/>
            <person name="Spackman E."/>
            <person name="Goraichik I."/>
            <person name="Dimitrov K.M."/>
            <person name="Suarez D.L."/>
            <person name="Swayne D.E."/>
        </authorList>
    </citation>
    <scope>NUCLEOTIDE SEQUENCE [LARGE SCALE GENOMIC DNA]</scope>
    <source>
        <strain evidence="1 2">A2P</strain>
    </source>
</reference>
<protein>
    <submittedName>
        <fullName evidence="1">Uncharacterized protein</fullName>
    </submittedName>
</protein>
<sequence length="81" mass="9034">MSKAIMWAETDARGFETECLFNEDNRSYEVLVCAKGLGLDRAESFPVVEDPGLGMSPADLQRSIRTADRLVSEMDRSLGDY</sequence>
<accession>A0A1X7EP98</accession>
<organism evidence="1 2">
    <name type="scientific">Azospirillum oryzae</name>
    <dbReference type="NCBI Taxonomy" id="286727"/>
    <lineage>
        <taxon>Bacteria</taxon>
        <taxon>Pseudomonadati</taxon>
        <taxon>Pseudomonadota</taxon>
        <taxon>Alphaproteobacteria</taxon>
        <taxon>Rhodospirillales</taxon>
        <taxon>Azospirillaceae</taxon>
        <taxon>Azospirillum</taxon>
    </lineage>
</organism>
<proteinExistence type="predicted"/>
<evidence type="ECO:0000313" key="1">
    <source>
        <dbReference type="EMBL" id="SMF37415.1"/>
    </source>
</evidence>
<dbReference type="RefSeq" id="WP_085084545.1">
    <property type="nucleotide sequence ID" value="NZ_FXAK01000002.1"/>
</dbReference>
<name>A0A1X7EP98_9PROT</name>
<dbReference type="EMBL" id="FXAK01000002">
    <property type="protein sequence ID" value="SMF37415.1"/>
    <property type="molecule type" value="Genomic_DNA"/>
</dbReference>
<dbReference type="Proteomes" id="UP000192936">
    <property type="component" value="Unassembled WGS sequence"/>
</dbReference>
<gene>
    <name evidence="1" type="ORF">SAMN02982917_1926</name>
</gene>
<dbReference type="AlphaFoldDB" id="A0A1X7EP98"/>
<evidence type="ECO:0000313" key="2">
    <source>
        <dbReference type="Proteomes" id="UP000192936"/>
    </source>
</evidence>